<dbReference type="GO" id="GO:0071949">
    <property type="term" value="F:FAD binding"/>
    <property type="evidence" value="ECO:0007669"/>
    <property type="project" value="InterPro"/>
</dbReference>
<dbReference type="PANTHER" id="PTHR10801:SF10">
    <property type="entry name" value="FAD BINDING DOMAIN PROTEIN (AFU_ORTHOLOGUE AFUA_6G14300)"/>
    <property type="match status" value="1"/>
</dbReference>
<dbReference type="EMBL" id="MU251484">
    <property type="protein sequence ID" value="KAG9233845.1"/>
    <property type="molecule type" value="Genomic_DNA"/>
</dbReference>
<dbReference type="GO" id="GO:0005737">
    <property type="term" value="C:cytoplasm"/>
    <property type="evidence" value="ECO:0007669"/>
    <property type="project" value="TreeGrafter"/>
</dbReference>
<keyword evidence="8" id="KW-1185">Reference proteome</keyword>
<accession>A0A9P7YHS6</accession>
<evidence type="ECO:0000256" key="2">
    <source>
        <dbReference type="ARBA" id="ARBA00012405"/>
    </source>
</evidence>
<proteinExistence type="predicted"/>
<reference evidence="7" key="1">
    <citation type="journal article" date="2021" name="IMA Fungus">
        <title>Genomic characterization of three marine fungi, including Emericellopsis atlantica sp. nov. with signatures of a generalist lifestyle and marine biomass degradation.</title>
        <authorList>
            <person name="Hagestad O.C."/>
            <person name="Hou L."/>
            <person name="Andersen J.H."/>
            <person name="Hansen E.H."/>
            <person name="Altermark B."/>
            <person name="Li C."/>
            <person name="Kuhnert E."/>
            <person name="Cox R.J."/>
            <person name="Crous P.W."/>
            <person name="Spatafora J.W."/>
            <person name="Lail K."/>
            <person name="Amirebrahimi M."/>
            <person name="Lipzen A."/>
            <person name="Pangilinan J."/>
            <person name="Andreopoulos W."/>
            <person name="Hayes R.D."/>
            <person name="Ng V."/>
            <person name="Grigoriev I.V."/>
            <person name="Jackson S.A."/>
            <person name="Sutton T.D.S."/>
            <person name="Dobson A.D.W."/>
            <person name="Rama T."/>
        </authorList>
    </citation>
    <scope>NUCLEOTIDE SEQUENCE</scope>
    <source>
        <strain evidence="7">TRa018bII</strain>
    </source>
</reference>
<dbReference type="InterPro" id="IPR016169">
    <property type="entry name" value="FAD-bd_PCMH_sub2"/>
</dbReference>
<evidence type="ECO:0000259" key="6">
    <source>
        <dbReference type="PROSITE" id="PS51387"/>
    </source>
</evidence>
<dbReference type="OrthoDB" id="415825at2759"/>
<evidence type="ECO:0000256" key="5">
    <source>
        <dbReference type="ARBA" id="ARBA00023136"/>
    </source>
</evidence>
<dbReference type="InterPro" id="IPR036318">
    <property type="entry name" value="FAD-bd_PCMH-like_sf"/>
</dbReference>
<dbReference type="SUPFAM" id="SSF56176">
    <property type="entry name" value="FAD-binding/transporter-associated domain-like"/>
    <property type="match status" value="1"/>
</dbReference>
<dbReference type="Proteomes" id="UP000824998">
    <property type="component" value="Unassembled WGS sequence"/>
</dbReference>
<comment type="subcellular location">
    <subcellularLocation>
        <location evidence="1">Membrane</location>
        <topology evidence="1">Single-pass membrane protein</topology>
    </subcellularLocation>
</comment>
<dbReference type="PANTHER" id="PTHR10801">
    <property type="entry name" value="24-DEHYDROCHOLESTEROL REDUCTASE"/>
    <property type="match status" value="1"/>
</dbReference>
<dbReference type="GO" id="GO:0000246">
    <property type="term" value="F:Delta24(24-1) sterol reductase activity"/>
    <property type="evidence" value="ECO:0007669"/>
    <property type="project" value="TreeGrafter"/>
</dbReference>
<dbReference type="Gene3D" id="3.30.465.10">
    <property type="match status" value="1"/>
</dbReference>
<dbReference type="PROSITE" id="PS51387">
    <property type="entry name" value="FAD_PCMH"/>
    <property type="match status" value="1"/>
</dbReference>
<comment type="caution">
    <text evidence="7">The sequence shown here is derived from an EMBL/GenBank/DDBJ whole genome shotgun (WGS) entry which is preliminary data.</text>
</comment>
<feature type="domain" description="FAD-binding PCMH-type" evidence="6">
    <location>
        <begin position="1"/>
        <end position="167"/>
    </location>
</feature>
<keyword evidence="5" id="KW-0472">Membrane</keyword>
<dbReference type="AlphaFoldDB" id="A0A9P7YHS6"/>
<evidence type="ECO:0000256" key="3">
    <source>
        <dbReference type="ARBA" id="ARBA00022692"/>
    </source>
</evidence>
<evidence type="ECO:0000256" key="1">
    <source>
        <dbReference type="ARBA" id="ARBA00004167"/>
    </source>
</evidence>
<organism evidence="7 8">
    <name type="scientific">Amylocarpus encephaloides</name>
    <dbReference type="NCBI Taxonomy" id="45428"/>
    <lineage>
        <taxon>Eukaryota</taxon>
        <taxon>Fungi</taxon>
        <taxon>Dikarya</taxon>
        <taxon>Ascomycota</taxon>
        <taxon>Pezizomycotina</taxon>
        <taxon>Leotiomycetes</taxon>
        <taxon>Helotiales</taxon>
        <taxon>Helotiales incertae sedis</taxon>
        <taxon>Amylocarpus</taxon>
    </lineage>
</organism>
<dbReference type="InterPro" id="IPR006094">
    <property type="entry name" value="Oxid_FAD_bind_N"/>
</dbReference>
<dbReference type="InterPro" id="IPR040165">
    <property type="entry name" value="Diminuto-like"/>
</dbReference>
<dbReference type="GO" id="GO:0050614">
    <property type="term" value="F:Delta24-sterol reductase activity"/>
    <property type="evidence" value="ECO:0007669"/>
    <property type="project" value="UniProtKB-EC"/>
</dbReference>
<protein>
    <recommendedName>
        <fullName evidence="2">Delta(24)-sterol reductase</fullName>
        <ecNumber evidence="2">1.3.1.72</ecNumber>
    </recommendedName>
</protein>
<keyword evidence="4" id="KW-1133">Transmembrane helix</keyword>
<sequence>MAMLNHEAIVGRIAALVESFYSHKEPYRIFHGSTNSTRPVQRDRMVDISGLSSIIQINPEAKTAMVEPNVPMDKLVRATLEYGLIPPVVMEFPGITVGGGFSGSAGESSSFKYGYFDQTVNSVEMVLANGDIVTASKSERPDLFKGAAGSLGTLGIATMIELQLIQAKKYVQTTYHRRGNVRETIQAVQEEIVNPSNDFVDGIIFSKTHGVVITGQLTDEKPESTKSRSFSTAWDPWYYLHVEEQTSSVSSPTVMTEYLPVAEYLFRYDRGGFWVGTEAFRYFGIVPFNRLTRWFLDDFMHTRMLYRALHGSNMQSGNIVQDLSLPYTTAEEFIDYTSQELDIWPLWLCPLRAISPPTFHPSTTLPGPDDSPKPMLNIGLWGKASMDMSKFIQQNRKLESKLTELGGRKVLYSQTYYTDQEFWELYDHRWYDELRNKYQAMTLPTVHEKVKIDVARHQNMRVSVLGKISASWPVAGFMGIFYAIRSGDYLLHRPTFWMQFRAFLSRRG</sequence>
<dbReference type="EC" id="1.3.1.72" evidence="2"/>
<dbReference type="Pfam" id="PF01565">
    <property type="entry name" value="FAD_binding_4"/>
    <property type="match status" value="1"/>
</dbReference>
<dbReference type="GO" id="GO:0016020">
    <property type="term" value="C:membrane"/>
    <property type="evidence" value="ECO:0007669"/>
    <property type="project" value="UniProtKB-SubCell"/>
</dbReference>
<dbReference type="FunFam" id="3.30.465.10:FF:000031">
    <property type="entry name" value="FAD binding domain protein"/>
    <property type="match status" value="1"/>
</dbReference>
<gene>
    <name evidence="7" type="ORF">BJ875DRAFT_463141</name>
</gene>
<keyword evidence="3" id="KW-0812">Transmembrane</keyword>
<evidence type="ECO:0000313" key="8">
    <source>
        <dbReference type="Proteomes" id="UP000824998"/>
    </source>
</evidence>
<dbReference type="InterPro" id="IPR016166">
    <property type="entry name" value="FAD-bd_PCMH"/>
</dbReference>
<dbReference type="GO" id="GO:0008202">
    <property type="term" value="P:steroid metabolic process"/>
    <property type="evidence" value="ECO:0007669"/>
    <property type="project" value="TreeGrafter"/>
</dbReference>
<evidence type="ECO:0000313" key="7">
    <source>
        <dbReference type="EMBL" id="KAG9233845.1"/>
    </source>
</evidence>
<evidence type="ECO:0000256" key="4">
    <source>
        <dbReference type="ARBA" id="ARBA00022989"/>
    </source>
</evidence>
<name>A0A9P7YHS6_9HELO</name>